<dbReference type="SUPFAM" id="SSF52799">
    <property type="entry name" value="(Phosphotyrosine protein) phosphatases II"/>
    <property type="match status" value="1"/>
</dbReference>
<dbReference type="InterPro" id="IPR029023">
    <property type="entry name" value="Tensin_phosphatase"/>
</dbReference>
<keyword evidence="5" id="KW-1185">Reference proteome</keyword>
<dbReference type="PROSITE" id="PS51181">
    <property type="entry name" value="PPASE_TENSIN"/>
    <property type="match status" value="1"/>
</dbReference>
<dbReference type="Gene3D" id="3.90.190.10">
    <property type="entry name" value="Protein tyrosine phosphatase superfamily"/>
    <property type="match status" value="1"/>
</dbReference>
<organism evidence="4 5">
    <name type="scientific">Neolamprologus brichardi</name>
    <name type="common">Fairy cichlid</name>
    <name type="synonym">Lamprologus brichardi</name>
    <dbReference type="NCBI Taxonomy" id="32507"/>
    <lineage>
        <taxon>Eukaryota</taxon>
        <taxon>Metazoa</taxon>
        <taxon>Chordata</taxon>
        <taxon>Craniata</taxon>
        <taxon>Vertebrata</taxon>
        <taxon>Euteleostomi</taxon>
        <taxon>Actinopterygii</taxon>
        <taxon>Neopterygii</taxon>
        <taxon>Teleostei</taxon>
        <taxon>Neoteleostei</taxon>
        <taxon>Acanthomorphata</taxon>
        <taxon>Ovalentaria</taxon>
        <taxon>Cichlomorphae</taxon>
        <taxon>Cichliformes</taxon>
        <taxon>Cichlidae</taxon>
        <taxon>African cichlids</taxon>
        <taxon>Pseudocrenilabrinae</taxon>
        <taxon>Lamprologini</taxon>
        <taxon>Neolamprologus</taxon>
    </lineage>
</organism>
<dbReference type="AlphaFoldDB" id="A0A3Q4I1S3"/>
<name>A0A3Q4I1S3_NEOBR</name>
<feature type="domain" description="Phosphatase tensin-type" evidence="2">
    <location>
        <begin position="1"/>
        <end position="170"/>
    </location>
</feature>
<evidence type="ECO:0000313" key="4">
    <source>
        <dbReference type="Ensembl" id="ENSNBRP00000030370.1"/>
    </source>
</evidence>
<dbReference type="PANTHER" id="PTHR45734:SF5">
    <property type="entry name" value="TENSIN-3"/>
    <property type="match status" value="1"/>
</dbReference>
<sequence length="309" mass="35110">MEEAHRMDLTYITERIITIYSPPGCPEEIYLQNLWEIIPMLQSKHGQNYMVRQVDEIKIAREILSLKVLDTGWVDLLAPSLDQIIGVCTAVENWLNAHLKHVLVLHCRGGKGRLGVLVASYIHFTSSSASADLSLDHFAMRRFYNDTLSALMTPSQKRYVWMLGSILKGRLKMSPSPSFLLCVVLYSLPKLRPDGGKQHKQVVCYDKNSRSASRQVVFRLQFHTGLICGHALTFSKADLDCAREDARFPEDGKVELLFSESPEKIAGRELWHNGRSVTVDYDTLDPLVRRDSYQDTSCLETGEVYFNIS</sequence>
<reference evidence="4" key="2">
    <citation type="submission" date="2025-09" db="UniProtKB">
        <authorList>
            <consortium name="Ensembl"/>
        </authorList>
    </citation>
    <scope>IDENTIFICATION</scope>
</reference>
<dbReference type="Ensembl" id="ENSNBRT00000031148.1">
    <property type="protein sequence ID" value="ENSNBRP00000030370.1"/>
    <property type="gene ID" value="ENSNBRG00000023090.1"/>
</dbReference>
<evidence type="ECO:0000313" key="5">
    <source>
        <dbReference type="Proteomes" id="UP000261580"/>
    </source>
</evidence>
<evidence type="ECO:0008006" key="6">
    <source>
        <dbReference type="Google" id="ProtNLM"/>
    </source>
</evidence>
<dbReference type="PROSITE" id="PS50056">
    <property type="entry name" value="TYR_PHOSPHATASE_2"/>
    <property type="match status" value="1"/>
</dbReference>
<dbReference type="InterPro" id="IPR029021">
    <property type="entry name" value="Prot-tyrosine_phosphatase-like"/>
</dbReference>
<feature type="domain" description="Tyrosine specific protein phosphatases" evidence="1">
    <location>
        <begin position="103"/>
        <end position="142"/>
    </location>
</feature>
<dbReference type="Pfam" id="PF22785">
    <property type="entry name" value="Tc-R-P"/>
    <property type="match status" value="1"/>
</dbReference>
<accession>A0A3Q4I1S3</accession>
<dbReference type="PANTHER" id="PTHR45734">
    <property type="entry name" value="TENSIN"/>
    <property type="match status" value="1"/>
</dbReference>
<dbReference type="InterPro" id="IPR035892">
    <property type="entry name" value="C2_domain_sf"/>
</dbReference>
<dbReference type="Bgee" id="ENSNBRG00000023090">
    <property type="expression patterns" value="Expressed in liver and 1 other cell type or tissue"/>
</dbReference>
<reference evidence="4" key="1">
    <citation type="submission" date="2025-08" db="UniProtKB">
        <authorList>
            <consortium name="Ensembl"/>
        </authorList>
    </citation>
    <scope>IDENTIFICATION</scope>
</reference>
<proteinExistence type="predicted"/>
<dbReference type="SUPFAM" id="SSF49562">
    <property type="entry name" value="C2 domain (Calcium/lipid-binding domain, CaLB)"/>
    <property type="match status" value="1"/>
</dbReference>
<feature type="domain" description="C2 tensin-type" evidence="3">
    <location>
        <begin position="130"/>
        <end position="261"/>
    </location>
</feature>
<protein>
    <recommendedName>
        <fullName evidence="6">Tensin 3</fullName>
    </recommendedName>
</protein>
<dbReference type="InterPro" id="IPR000387">
    <property type="entry name" value="Tyr_Pase_dom"/>
</dbReference>
<evidence type="ECO:0000259" key="3">
    <source>
        <dbReference type="PROSITE" id="PS51182"/>
    </source>
</evidence>
<dbReference type="PROSITE" id="PS51182">
    <property type="entry name" value="C2_TENSIN"/>
    <property type="match status" value="1"/>
</dbReference>
<dbReference type="GO" id="GO:0005925">
    <property type="term" value="C:focal adhesion"/>
    <property type="evidence" value="ECO:0007669"/>
    <property type="project" value="TreeGrafter"/>
</dbReference>
<dbReference type="GeneTree" id="ENSGT00940000156328"/>
<dbReference type="Gene3D" id="2.60.40.1110">
    <property type="match status" value="1"/>
</dbReference>
<dbReference type="InterPro" id="IPR051484">
    <property type="entry name" value="Tensin_PTEN_phosphatase"/>
</dbReference>
<evidence type="ECO:0000259" key="2">
    <source>
        <dbReference type="PROSITE" id="PS51181"/>
    </source>
</evidence>
<dbReference type="SMART" id="SM01326">
    <property type="entry name" value="PTEN_C2"/>
    <property type="match status" value="1"/>
</dbReference>
<dbReference type="Pfam" id="PF10409">
    <property type="entry name" value="PTEN_C2"/>
    <property type="match status" value="1"/>
</dbReference>
<dbReference type="OMA" id="FEPVNVF"/>
<dbReference type="Proteomes" id="UP000261580">
    <property type="component" value="Unassembled WGS sequence"/>
</dbReference>
<dbReference type="InterPro" id="IPR014020">
    <property type="entry name" value="Tensin_C2-dom"/>
</dbReference>
<evidence type="ECO:0000259" key="1">
    <source>
        <dbReference type="PROSITE" id="PS50056"/>
    </source>
</evidence>